<dbReference type="EMBL" id="JAVHJS010000021">
    <property type="protein sequence ID" value="KAK2823135.1"/>
    <property type="molecule type" value="Genomic_DNA"/>
</dbReference>
<comment type="caution">
    <text evidence="1">The sequence shown here is derived from an EMBL/GenBank/DDBJ whole genome shotgun (WGS) entry which is preliminary data.</text>
</comment>
<proteinExistence type="predicted"/>
<organism evidence="1 2">
    <name type="scientific">Tachysurus vachellii</name>
    <name type="common">Darkbarbel catfish</name>
    <name type="synonym">Pelteobagrus vachellii</name>
    <dbReference type="NCBI Taxonomy" id="175792"/>
    <lineage>
        <taxon>Eukaryota</taxon>
        <taxon>Metazoa</taxon>
        <taxon>Chordata</taxon>
        <taxon>Craniata</taxon>
        <taxon>Vertebrata</taxon>
        <taxon>Euteleostomi</taxon>
        <taxon>Actinopterygii</taxon>
        <taxon>Neopterygii</taxon>
        <taxon>Teleostei</taxon>
        <taxon>Ostariophysi</taxon>
        <taxon>Siluriformes</taxon>
        <taxon>Bagridae</taxon>
        <taxon>Tachysurus</taxon>
    </lineage>
</organism>
<protein>
    <submittedName>
        <fullName evidence="1">Uncharacterized protein</fullName>
    </submittedName>
</protein>
<accession>A0AA88LSD9</accession>
<evidence type="ECO:0000313" key="1">
    <source>
        <dbReference type="EMBL" id="KAK2823135.1"/>
    </source>
</evidence>
<name>A0AA88LSD9_TACVA</name>
<gene>
    <name evidence="1" type="ORF">Q7C36_019735</name>
</gene>
<keyword evidence="2" id="KW-1185">Reference proteome</keyword>
<dbReference type="Proteomes" id="UP001187315">
    <property type="component" value="Unassembled WGS sequence"/>
</dbReference>
<sequence length="127" mass="14542">MSHFCETNRSVRGFVCHLRVFEPKTLELLADHGERWNEKVIAAASGKVALEPAERPLDITRSLPDTLTLCLCYFRHMPPAGVEKYFHMAVLAMLDKRCFELWLLLPGNRSKSAKLWLNMAKRRLCGA</sequence>
<evidence type="ECO:0000313" key="2">
    <source>
        <dbReference type="Proteomes" id="UP001187315"/>
    </source>
</evidence>
<dbReference type="AlphaFoldDB" id="A0AA88LSD9"/>
<reference evidence="1" key="1">
    <citation type="submission" date="2023-08" db="EMBL/GenBank/DDBJ databases">
        <title>Pelteobagrus vachellii genome.</title>
        <authorList>
            <person name="Liu H."/>
        </authorList>
    </citation>
    <scope>NUCLEOTIDE SEQUENCE</scope>
    <source>
        <strain evidence="1">PRFRI_2022a</strain>
        <tissue evidence="1">Muscle</tissue>
    </source>
</reference>